<dbReference type="InterPro" id="IPR036188">
    <property type="entry name" value="FAD/NAD-bd_sf"/>
</dbReference>
<dbReference type="InterPro" id="IPR023753">
    <property type="entry name" value="FAD/NAD-binding_dom"/>
</dbReference>
<dbReference type="AlphaFoldDB" id="A0A061BAA3"/>
<comment type="similarity">
    <text evidence="1">Belongs to the class-II pyridine nucleotide-disulfide oxidoreductase family.</text>
</comment>
<feature type="domain" description="FAD/NAD(P)-binding" evidence="4">
    <location>
        <begin position="184"/>
        <end position="284"/>
    </location>
</feature>
<evidence type="ECO:0000256" key="3">
    <source>
        <dbReference type="ARBA" id="ARBA00023002"/>
    </source>
</evidence>
<dbReference type="Gene3D" id="3.50.50.60">
    <property type="entry name" value="FAD/NAD(P)-binding domain"/>
    <property type="match status" value="2"/>
</dbReference>
<dbReference type="VEuPathDB" id="FungiDB:BON22_4348"/>
<sequence>MPIYDAIVIGGSAAGLSATMSLSRALANVVCIDSGRPCNRWTSESHNFITHDGENPAHIKSVAREQLEKYERTTFIDDSVTILEKRDVDSIFKVVTEQNGEILGKYLILATGVDDGVERSSIKGIERFFGNSVIHCPYCHGYEFAGGKAGLFLQNPVLLKHMIPTLYNWNKDLTVFSSIDALNEFGIDELKKKGIKTYTEPIIKLNGDAPYLKSVTLASGDQIDLDVLYTILDPIVNLKEQITKLGVEFGEDGLIKTEKPFQNTNISGVFAAGDCQSFMRSLVVSTYSGQMAGVGVAHSLQVSQWSNV</sequence>
<dbReference type="PRINTS" id="PR00469">
    <property type="entry name" value="PNDRDTASEII"/>
</dbReference>
<proteinExistence type="inferred from homology"/>
<dbReference type="GO" id="GO:0097237">
    <property type="term" value="P:cellular response to toxic substance"/>
    <property type="evidence" value="ECO:0007669"/>
    <property type="project" value="UniProtKB-ARBA"/>
</dbReference>
<evidence type="ECO:0000256" key="2">
    <source>
        <dbReference type="ARBA" id="ARBA00022630"/>
    </source>
</evidence>
<keyword evidence="2" id="KW-0285">Flavoprotein</keyword>
<feature type="domain" description="FAD/NAD(P)-binding" evidence="4">
    <location>
        <begin position="4"/>
        <end position="134"/>
    </location>
</feature>
<dbReference type="EMBL" id="LK052911">
    <property type="protein sequence ID" value="CDR46867.1"/>
    <property type="molecule type" value="Genomic_DNA"/>
</dbReference>
<evidence type="ECO:0000313" key="5">
    <source>
        <dbReference type="EMBL" id="CDR46867.1"/>
    </source>
</evidence>
<dbReference type="PhylomeDB" id="A0A061BAA3"/>
<gene>
    <name evidence="5" type="ORF">CYFA0S_26e00958g</name>
</gene>
<organism evidence="5">
    <name type="scientific">Cyberlindnera fabianii</name>
    <name type="common">Yeast</name>
    <name type="synonym">Hansenula fabianii</name>
    <dbReference type="NCBI Taxonomy" id="36022"/>
    <lineage>
        <taxon>Eukaryota</taxon>
        <taxon>Fungi</taxon>
        <taxon>Dikarya</taxon>
        <taxon>Ascomycota</taxon>
        <taxon>Saccharomycotina</taxon>
        <taxon>Saccharomycetes</taxon>
        <taxon>Phaffomycetales</taxon>
        <taxon>Phaffomycetaceae</taxon>
        <taxon>Cyberlindnera</taxon>
    </lineage>
</organism>
<dbReference type="InterPro" id="IPR050097">
    <property type="entry name" value="Ferredoxin-NADP_redctase_2"/>
</dbReference>
<name>A0A061BAA3_CYBFA</name>
<dbReference type="OrthoDB" id="10260355at2759"/>
<reference evidence="5" key="1">
    <citation type="journal article" date="2014" name="Genome Announc.">
        <title>Genome sequence of the yeast Cyberlindnera fabianii (Hansenula fabianii).</title>
        <authorList>
            <person name="Freel K.C."/>
            <person name="Sarilar V."/>
            <person name="Neuveglise C."/>
            <person name="Devillers H."/>
            <person name="Friedrich A."/>
            <person name="Schacherer J."/>
        </authorList>
    </citation>
    <scope>NUCLEOTIDE SEQUENCE</scope>
    <source>
        <strain evidence="5">YJS4271</strain>
    </source>
</reference>
<dbReference type="GO" id="GO:0016491">
    <property type="term" value="F:oxidoreductase activity"/>
    <property type="evidence" value="ECO:0007669"/>
    <property type="project" value="UniProtKB-KW"/>
</dbReference>
<evidence type="ECO:0000256" key="1">
    <source>
        <dbReference type="ARBA" id="ARBA00009333"/>
    </source>
</evidence>
<accession>A0A061BAA3</accession>
<dbReference type="SUPFAM" id="SSF51905">
    <property type="entry name" value="FAD/NAD(P)-binding domain"/>
    <property type="match status" value="1"/>
</dbReference>
<keyword evidence="3" id="KW-0560">Oxidoreductase</keyword>
<dbReference type="Pfam" id="PF07992">
    <property type="entry name" value="Pyr_redox_2"/>
    <property type="match status" value="2"/>
</dbReference>
<dbReference type="PANTHER" id="PTHR48105">
    <property type="entry name" value="THIOREDOXIN REDUCTASE 1-RELATED-RELATED"/>
    <property type="match status" value="1"/>
</dbReference>
<protein>
    <submittedName>
        <fullName evidence="5">CYFA0S26e00958g1_1</fullName>
    </submittedName>
</protein>
<evidence type="ECO:0000259" key="4">
    <source>
        <dbReference type="Pfam" id="PF07992"/>
    </source>
</evidence>